<dbReference type="Proteomes" id="UP000324897">
    <property type="component" value="Unassembled WGS sequence"/>
</dbReference>
<dbReference type="InterPro" id="IPR043137">
    <property type="entry name" value="GGT_ssub_C"/>
</dbReference>
<feature type="non-terminal residue" evidence="1">
    <location>
        <position position="1"/>
    </location>
</feature>
<name>A0A5J9T6P2_9POAL</name>
<comment type="caution">
    <text evidence="1">The sequence shown here is derived from an EMBL/GenBank/DDBJ whole genome shotgun (WGS) entry which is preliminary data.</text>
</comment>
<dbReference type="Gene3D" id="3.60.20.40">
    <property type="match status" value="1"/>
</dbReference>
<dbReference type="OrthoDB" id="1929370at2759"/>
<protein>
    <submittedName>
        <fullName evidence="1">Uncharacterized protein</fullName>
    </submittedName>
</protein>
<reference evidence="1 2" key="1">
    <citation type="journal article" date="2019" name="Sci. Rep.">
        <title>A high-quality genome of Eragrostis curvula grass provides insights into Poaceae evolution and supports new strategies to enhance forage quality.</title>
        <authorList>
            <person name="Carballo J."/>
            <person name="Santos B.A.C.M."/>
            <person name="Zappacosta D."/>
            <person name="Garbus I."/>
            <person name="Selva J.P."/>
            <person name="Gallo C.A."/>
            <person name="Diaz A."/>
            <person name="Albertini E."/>
            <person name="Caccamo M."/>
            <person name="Echenique V."/>
        </authorList>
    </citation>
    <scope>NUCLEOTIDE SEQUENCE [LARGE SCALE GENOMIC DNA]</scope>
    <source>
        <strain evidence="2">cv. Victoria</strain>
        <tissue evidence="1">Leaf</tissue>
    </source>
</reference>
<accession>A0A5J9T6P2</accession>
<dbReference type="AlphaFoldDB" id="A0A5J9T6P2"/>
<evidence type="ECO:0000313" key="2">
    <source>
        <dbReference type="Proteomes" id="UP000324897"/>
    </source>
</evidence>
<keyword evidence="2" id="KW-1185">Reference proteome</keyword>
<dbReference type="EMBL" id="RWGY01000045">
    <property type="protein sequence ID" value="TVU07015.1"/>
    <property type="molecule type" value="Genomic_DNA"/>
</dbReference>
<sequence length="77" mass="9109">MKPLAAVKHPRVYHVLEPNVVLYDNMTVVNNEIIELSGEARRFLEQRGHRLRSTSWGAVCQFHFFGQRQDLPWEAYR</sequence>
<gene>
    <name evidence="1" type="ORF">EJB05_47054</name>
</gene>
<dbReference type="Gramene" id="TVU07015">
    <property type="protein sequence ID" value="TVU07015"/>
    <property type="gene ID" value="EJB05_47054"/>
</dbReference>
<proteinExistence type="predicted"/>
<evidence type="ECO:0000313" key="1">
    <source>
        <dbReference type="EMBL" id="TVU07015.1"/>
    </source>
</evidence>
<organism evidence="1 2">
    <name type="scientific">Eragrostis curvula</name>
    <name type="common">weeping love grass</name>
    <dbReference type="NCBI Taxonomy" id="38414"/>
    <lineage>
        <taxon>Eukaryota</taxon>
        <taxon>Viridiplantae</taxon>
        <taxon>Streptophyta</taxon>
        <taxon>Embryophyta</taxon>
        <taxon>Tracheophyta</taxon>
        <taxon>Spermatophyta</taxon>
        <taxon>Magnoliopsida</taxon>
        <taxon>Liliopsida</taxon>
        <taxon>Poales</taxon>
        <taxon>Poaceae</taxon>
        <taxon>PACMAD clade</taxon>
        <taxon>Chloridoideae</taxon>
        <taxon>Eragrostideae</taxon>
        <taxon>Eragrostidinae</taxon>
        <taxon>Eragrostis</taxon>
    </lineage>
</organism>